<evidence type="ECO:0000256" key="4">
    <source>
        <dbReference type="ARBA" id="ARBA00022840"/>
    </source>
</evidence>
<dbReference type="InterPro" id="IPR027417">
    <property type="entry name" value="P-loop_NTPase"/>
</dbReference>
<dbReference type="GO" id="GO:0016887">
    <property type="term" value="F:ATP hydrolysis activity"/>
    <property type="evidence" value="ECO:0007669"/>
    <property type="project" value="InterPro"/>
</dbReference>
<dbReference type="RefSeq" id="WP_171201431.1">
    <property type="nucleotide sequence ID" value="NZ_BAAANP010000002.1"/>
</dbReference>
<keyword evidence="3" id="KW-0547">Nucleotide-binding</keyword>
<dbReference type="PROSITE" id="PS50893">
    <property type="entry name" value="ABC_TRANSPORTER_2"/>
    <property type="match status" value="1"/>
</dbReference>
<keyword evidence="2" id="KW-0813">Transport</keyword>
<reference evidence="6 7" key="1">
    <citation type="submission" date="2020-05" db="EMBL/GenBank/DDBJ databases">
        <title>MicrobeNet Type strains.</title>
        <authorList>
            <person name="Nicholson A.C."/>
        </authorList>
    </citation>
    <scope>NUCLEOTIDE SEQUENCE [LARGE SCALE GENOMIC DNA]</scope>
    <source>
        <strain evidence="6 7">JCM 14547</strain>
    </source>
</reference>
<sequence length="256" mass="26343">MEITQPPPARPAPGAALEARGLRVTTHGRVRVDDVSFTVGAGRVVGLLGPNGAGKTTSLRALLGLVAPDAGEALVLGRRYRDLPSPARRVGAVLDAGGLHPSRTGRQHLRIAAARAHVPAARVEEVLAEVGMSADADRRAGSYSLGMAQRVAVAAALLAEPRVLVLDEPANGLDPAGTHWLLGRLRAFADAGGAVLLSSHLLADVARVADDVVVLDRGRVTAALPTADALAASGGRLEDFYLGLAGTSSDRTGVRR</sequence>
<dbReference type="Proteomes" id="UP000555552">
    <property type="component" value="Unassembled WGS sequence"/>
</dbReference>
<proteinExistence type="inferred from homology"/>
<accession>A0A849BVI0</accession>
<dbReference type="InterPro" id="IPR017871">
    <property type="entry name" value="ABC_transporter-like_CS"/>
</dbReference>
<gene>
    <name evidence="6" type="ORF">HLB09_00410</name>
</gene>
<dbReference type="SMART" id="SM00382">
    <property type="entry name" value="AAA"/>
    <property type="match status" value="1"/>
</dbReference>
<dbReference type="EMBL" id="JABEMA010000002">
    <property type="protein sequence ID" value="NNH21568.1"/>
    <property type="molecule type" value="Genomic_DNA"/>
</dbReference>
<comment type="caution">
    <text evidence="6">The sequence shown here is derived from an EMBL/GenBank/DDBJ whole genome shotgun (WGS) entry which is preliminary data.</text>
</comment>
<dbReference type="Pfam" id="PF00005">
    <property type="entry name" value="ABC_tran"/>
    <property type="match status" value="1"/>
</dbReference>
<evidence type="ECO:0000313" key="6">
    <source>
        <dbReference type="EMBL" id="NNH21568.1"/>
    </source>
</evidence>
<dbReference type="PANTHER" id="PTHR43335:SF4">
    <property type="entry name" value="ABC TRANSPORTER, ATP-BINDING PROTEIN"/>
    <property type="match status" value="1"/>
</dbReference>
<evidence type="ECO:0000256" key="2">
    <source>
        <dbReference type="ARBA" id="ARBA00022448"/>
    </source>
</evidence>
<protein>
    <submittedName>
        <fullName evidence="6">ATP-binding cassette domain-containing protein</fullName>
    </submittedName>
</protein>
<evidence type="ECO:0000313" key="7">
    <source>
        <dbReference type="Proteomes" id="UP000555552"/>
    </source>
</evidence>
<keyword evidence="7" id="KW-1185">Reference proteome</keyword>
<dbReference type="PANTHER" id="PTHR43335">
    <property type="entry name" value="ABC TRANSPORTER, ATP-BINDING PROTEIN"/>
    <property type="match status" value="1"/>
</dbReference>
<evidence type="ECO:0000256" key="3">
    <source>
        <dbReference type="ARBA" id="ARBA00022741"/>
    </source>
</evidence>
<feature type="domain" description="ABC transporter" evidence="5">
    <location>
        <begin position="17"/>
        <end position="242"/>
    </location>
</feature>
<comment type="similarity">
    <text evidence="1">Belongs to the ABC transporter superfamily.</text>
</comment>
<dbReference type="InterPro" id="IPR003593">
    <property type="entry name" value="AAA+_ATPase"/>
</dbReference>
<organism evidence="6 7">
    <name type="scientific">Pseudokineococcus marinus</name>
    <dbReference type="NCBI Taxonomy" id="351215"/>
    <lineage>
        <taxon>Bacteria</taxon>
        <taxon>Bacillati</taxon>
        <taxon>Actinomycetota</taxon>
        <taxon>Actinomycetes</taxon>
        <taxon>Kineosporiales</taxon>
        <taxon>Kineosporiaceae</taxon>
        <taxon>Pseudokineococcus</taxon>
    </lineage>
</organism>
<evidence type="ECO:0000256" key="1">
    <source>
        <dbReference type="ARBA" id="ARBA00005417"/>
    </source>
</evidence>
<dbReference type="PROSITE" id="PS00211">
    <property type="entry name" value="ABC_TRANSPORTER_1"/>
    <property type="match status" value="1"/>
</dbReference>
<dbReference type="Gene3D" id="3.40.50.300">
    <property type="entry name" value="P-loop containing nucleotide triphosphate hydrolases"/>
    <property type="match status" value="1"/>
</dbReference>
<evidence type="ECO:0000259" key="5">
    <source>
        <dbReference type="PROSITE" id="PS50893"/>
    </source>
</evidence>
<keyword evidence="4 6" id="KW-0067">ATP-binding</keyword>
<dbReference type="AlphaFoldDB" id="A0A849BVI0"/>
<dbReference type="SUPFAM" id="SSF52540">
    <property type="entry name" value="P-loop containing nucleoside triphosphate hydrolases"/>
    <property type="match status" value="1"/>
</dbReference>
<dbReference type="GO" id="GO:0005524">
    <property type="term" value="F:ATP binding"/>
    <property type="evidence" value="ECO:0007669"/>
    <property type="project" value="UniProtKB-KW"/>
</dbReference>
<name>A0A849BVI0_9ACTN</name>
<dbReference type="InterPro" id="IPR003439">
    <property type="entry name" value="ABC_transporter-like_ATP-bd"/>
</dbReference>